<dbReference type="InterPro" id="IPR004821">
    <property type="entry name" value="Cyt_trans-like"/>
</dbReference>
<dbReference type="InterPro" id="IPR050385">
    <property type="entry name" value="Archaeal_FAD_synthase"/>
</dbReference>
<organism evidence="4 5">
    <name type="scientific">Candidatus Moanibacter tarae</name>
    <dbReference type="NCBI Taxonomy" id="2200854"/>
    <lineage>
        <taxon>Bacteria</taxon>
        <taxon>Pseudomonadati</taxon>
        <taxon>Verrucomicrobiota</taxon>
        <taxon>Opitutia</taxon>
        <taxon>Puniceicoccales</taxon>
        <taxon>Puniceicoccales incertae sedis</taxon>
        <taxon>Candidatus Moanibacter</taxon>
    </lineage>
</organism>
<evidence type="ECO:0000313" key="4">
    <source>
        <dbReference type="EMBL" id="AWT59902.1"/>
    </source>
</evidence>
<sequence length="162" mass="18171">MSAFDYNSKILSWSAVRRERTQLREEGKVVVFTNGCFDVLHLGHLRYLTFAREQGDCLMVGLNSDASVRRNKGAGRPIVSEMDRALMLSGLVAVDFVVIFDQDEPCKLIGDLVPDVLVKGQDWMHYVSGREIVEKSGGKVVLAKLTEDQSTTRIIESIQKRP</sequence>
<dbReference type="Pfam" id="PF01467">
    <property type="entry name" value="CTP_transf_like"/>
    <property type="match status" value="1"/>
</dbReference>
<evidence type="ECO:0000256" key="1">
    <source>
        <dbReference type="ARBA" id="ARBA00022679"/>
    </source>
</evidence>
<feature type="domain" description="Cytidyltransferase-like" evidence="3">
    <location>
        <begin position="32"/>
        <end position="156"/>
    </location>
</feature>
<keyword evidence="2" id="KW-0548">Nucleotidyltransferase</keyword>
<dbReference type="PANTHER" id="PTHR43793:SF2">
    <property type="entry name" value="BIFUNCTIONAL PROTEIN HLDE"/>
    <property type="match status" value="1"/>
</dbReference>
<reference evidence="4 5" key="1">
    <citation type="submission" date="2018-06" db="EMBL/GenBank/DDBJ databases">
        <title>Draft Genome Sequence of a Novel Marine Bacterium Related to the Verrucomicrobia.</title>
        <authorList>
            <person name="Vosseberg J."/>
            <person name="Martijn J."/>
            <person name="Ettema T.J.G."/>
        </authorList>
    </citation>
    <scope>NUCLEOTIDE SEQUENCE [LARGE SCALE GENOMIC DNA]</scope>
    <source>
        <strain evidence="4">TARA_B100001123</strain>
    </source>
</reference>
<evidence type="ECO:0000256" key="2">
    <source>
        <dbReference type="ARBA" id="ARBA00022695"/>
    </source>
</evidence>
<evidence type="ECO:0000313" key="5">
    <source>
        <dbReference type="Proteomes" id="UP000247465"/>
    </source>
</evidence>
<dbReference type="Proteomes" id="UP000247465">
    <property type="component" value="Chromosome"/>
</dbReference>
<dbReference type="Gene3D" id="3.40.50.620">
    <property type="entry name" value="HUPs"/>
    <property type="match status" value="1"/>
</dbReference>
<dbReference type="AlphaFoldDB" id="A0A2Z4AQ21"/>
<accession>A0A2Z4AQ21</accession>
<dbReference type="PANTHER" id="PTHR43793">
    <property type="entry name" value="FAD SYNTHASE"/>
    <property type="match status" value="1"/>
</dbReference>
<protein>
    <submittedName>
        <fullName evidence="4">Bifunctional protein HldE</fullName>
    </submittedName>
</protein>
<dbReference type="GO" id="GO:0016779">
    <property type="term" value="F:nucleotidyltransferase activity"/>
    <property type="evidence" value="ECO:0007669"/>
    <property type="project" value="UniProtKB-KW"/>
</dbReference>
<evidence type="ECO:0000259" key="3">
    <source>
        <dbReference type="Pfam" id="PF01467"/>
    </source>
</evidence>
<keyword evidence="1" id="KW-0808">Transferase</keyword>
<dbReference type="InterPro" id="IPR014729">
    <property type="entry name" value="Rossmann-like_a/b/a_fold"/>
</dbReference>
<proteinExistence type="predicted"/>
<dbReference type="KEGG" id="mtar:DF168_01099"/>
<dbReference type="EMBL" id="CP029803">
    <property type="protein sequence ID" value="AWT59902.1"/>
    <property type="molecule type" value="Genomic_DNA"/>
</dbReference>
<dbReference type="SUPFAM" id="SSF52374">
    <property type="entry name" value="Nucleotidylyl transferase"/>
    <property type="match status" value="1"/>
</dbReference>
<gene>
    <name evidence="4" type="primary">hldE_1</name>
    <name evidence="4" type="ORF">DF168_01099</name>
</gene>
<dbReference type="NCBIfam" id="TIGR00125">
    <property type="entry name" value="cyt_tran_rel"/>
    <property type="match status" value="1"/>
</dbReference>
<name>A0A2Z4AQ21_9BACT</name>